<comment type="caution">
    <text evidence="2">The sequence shown here is derived from an EMBL/GenBank/DDBJ whole genome shotgun (WGS) entry which is preliminary data.</text>
</comment>
<organism evidence="2 3">
    <name type="scientific">Methanofervidicoccus abyssi</name>
    <dbReference type="NCBI Taxonomy" id="2082189"/>
    <lineage>
        <taxon>Archaea</taxon>
        <taxon>Methanobacteriati</taxon>
        <taxon>Methanobacteriota</taxon>
        <taxon>Methanomada group</taxon>
        <taxon>Methanococci</taxon>
        <taxon>Methanococcales</taxon>
        <taxon>Methanofervidicoccus</taxon>
    </lineage>
</organism>
<keyword evidence="1" id="KW-0812">Transmembrane</keyword>
<dbReference type="Proteomes" id="UP000290527">
    <property type="component" value="Unassembled WGS sequence"/>
</dbReference>
<sequence>MIFDSDVMLGVIILIVGMGFFTLSMEEHIGSYTEAVRMNILYDKASDQLKSLVSDGTLESAILLINNGYGYIAENILKNRINLDNYILRIGGYNISEGDLSNKDLVIVSTVVVLNRTEGWYGIYGDSTTLNLTDRHFLSENETYDYLNNFKYPLKRAVYYVRSSDPINITLIYGG</sequence>
<gene>
    <name evidence="2" type="ORF">MHHB_P0659</name>
</gene>
<keyword evidence="3" id="KW-1185">Reference proteome</keyword>
<evidence type="ECO:0000256" key="1">
    <source>
        <dbReference type="SAM" id="Phobius"/>
    </source>
</evidence>
<name>A0A401HQC0_9EURY</name>
<proteinExistence type="predicted"/>
<dbReference type="EMBL" id="BFAX01000003">
    <property type="protein sequence ID" value="GBF36429.1"/>
    <property type="molecule type" value="Genomic_DNA"/>
</dbReference>
<keyword evidence="1" id="KW-0472">Membrane</keyword>
<accession>A0A401HQC0</accession>
<protein>
    <submittedName>
        <fullName evidence="2">Uncharacterized protein</fullName>
    </submittedName>
</protein>
<evidence type="ECO:0000313" key="3">
    <source>
        <dbReference type="Proteomes" id="UP000290527"/>
    </source>
</evidence>
<dbReference type="RefSeq" id="WP_131007206.1">
    <property type="nucleotide sequence ID" value="NZ_BFAX01000003.1"/>
</dbReference>
<dbReference type="OrthoDB" id="65554at2157"/>
<keyword evidence="1" id="KW-1133">Transmembrane helix</keyword>
<dbReference type="AlphaFoldDB" id="A0A401HQC0"/>
<evidence type="ECO:0000313" key="2">
    <source>
        <dbReference type="EMBL" id="GBF36429.1"/>
    </source>
</evidence>
<feature type="transmembrane region" description="Helical" evidence="1">
    <location>
        <begin position="7"/>
        <end position="25"/>
    </location>
</feature>
<reference evidence="2 3" key="1">
    <citation type="journal article" date="2019" name="Int. J. Syst. Evol. Microbiol.">
        <title>Methanofervidicoccus abyssi gen. nov., sp. nov., a hydrogenotrophic methanogen, isolated from a hydrothermal vent chimney in the Mid-Cayman Spreading Center, the Caribbean Sea.</title>
        <authorList>
            <person name="Sakai S."/>
            <person name="Takaki Y."/>
            <person name="Miyazaki M."/>
            <person name="Ogawara M."/>
            <person name="Yanagawa K."/>
            <person name="Miyazaki J."/>
            <person name="Takai K."/>
        </authorList>
    </citation>
    <scope>NUCLEOTIDE SEQUENCE [LARGE SCALE GENOMIC DNA]</scope>
    <source>
        <strain evidence="2 3">HHB</strain>
    </source>
</reference>